<dbReference type="STRING" id="1295533.A0A1E3HFR9"/>
<dbReference type="GO" id="GO:0030036">
    <property type="term" value="P:actin cytoskeleton organization"/>
    <property type="evidence" value="ECO:0007669"/>
    <property type="project" value="TreeGrafter"/>
</dbReference>
<feature type="region of interest" description="Disordered" evidence="7">
    <location>
        <begin position="887"/>
        <end position="920"/>
    </location>
</feature>
<protein>
    <recommendedName>
        <fullName evidence="12">Rho GTPase activator</fullName>
    </recommendedName>
</protein>
<gene>
    <name evidence="10" type="ORF">L202_06955</name>
</gene>
<dbReference type="InterPro" id="IPR008936">
    <property type="entry name" value="Rho_GTPase_activation_prot"/>
</dbReference>
<dbReference type="EMBL" id="AWGJ01000011">
    <property type="protein sequence ID" value="ODN74596.1"/>
    <property type="molecule type" value="Genomic_DNA"/>
</dbReference>
<evidence type="ECO:0000256" key="2">
    <source>
        <dbReference type="ARBA" id="ARBA00022723"/>
    </source>
</evidence>
<comment type="caution">
    <text evidence="10">The sequence shown here is derived from an EMBL/GenBank/DDBJ whole genome shotgun (WGS) entry which is preliminary data.</text>
</comment>
<dbReference type="GO" id="GO:0005737">
    <property type="term" value="C:cytoplasm"/>
    <property type="evidence" value="ECO:0007669"/>
    <property type="project" value="TreeGrafter"/>
</dbReference>
<dbReference type="Gene3D" id="1.10.555.10">
    <property type="entry name" value="Rho GTPase activation protein"/>
    <property type="match status" value="1"/>
</dbReference>
<dbReference type="Proteomes" id="UP000094065">
    <property type="component" value="Unassembled WGS sequence"/>
</dbReference>
<evidence type="ECO:0000256" key="6">
    <source>
        <dbReference type="PROSITE-ProRule" id="PRU00125"/>
    </source>
</evidence>
<keyword evidence="5" id="KW-0539">Nucleus</keyword>
<sequence>MSSSSNPRGNAPIPGSWTNRPSLDDPRPSAGAAPSTSRRSIDQRQYNAGLDASEGSRRNSLASNSIHNSPSSMSSMRHLTRYDDQPAAPPGSYPQQPVGPSISSARLPRITTSSMDDADNLRGEESGPRSAPAGHQARAANGQGSAPIRSSSSPDPWANKPRDSSSTISPVDARPNLAGGVPGGGAARQQGSLLPYAPSIDRRASPASAGRPLPPRQGSDRSTHSHSSAANAETTTPSGEPLLQWPQPRTTRREGGSTSCGQCGQVVHGQFVRAMGKVYHLNCFRCKDCNKVVAQKFFPVEDGDGMYPLCERDYFARLDLICAKCDQALRASYITACGAKYHVEHFTCHECDVLFGPNDSYYEHAGRVYCHYHYSTQFAVKCVGCETAILKQFVEMNRNGRNECWHPECYMISKFWNVRLASKTFNTPAASAVASTVSLLEMSSITAPGAPVLSTDPASPLLHQTPKQSEFSLSPQELKERQDAMEQKVQQIWHVLSGYEESSAALIGDMLRAVNEKNLLDIILLAERFILHVETLFAVIDDIEAQFAVTRAKGMPHAREAKQLCRKLVNLFSNMSQLSPSSSAPSPSSEELFQLITQLAHYLKILIRIALTGSIKLERDFGNKKAMANCLARLNLLAMDGGDPSVKKRGDWPEINPNAIGQMTPAPDDESGDEEQLRRSMEALTRRPEGFIPSTRGVAYGYRSLAPEYTGETTLRGPQGEDFIPPEGCARCRAPIEEDCVRLGMFLRWHSSCVACTTCGDTALQTITIRDDTTDDGSAHSHTDSNNGIVARATASIEKRAPPRVDYFWYAPKHFPGATQSPSQMWCTPHKKGEGECWQGFEGVSRLEQYAFLLHIALRRLYVHFRVHHNLSSGQWEQSMNGKARADQASTVRDHGMSDRAESEVKRMKSVTLDRKLSSTARLPQRSMVVESPAGRMADENGQVVSARVEGDSPTPPTPTPKEKGAADKFGIEAQPMVVTPSNVDVLRPPFARNNTNVMIVKENSGEGASSPPQAMLGMRKVSAPKDDDAITLADISMLAGAGKDRQPDSRPLMSSLTNVQSVIIRHFALLQLQKTALAPLFDLDEMLDLLDGRKGQWWNKIFKGNAKKDTKKKGLFGVPIEVLVERTGSDSSLGAPNSQVRVPEFIEDIISTMRQMDMAVEGVFRKNGNIRKLQALSEALDKDSTAVNLSEENVIQLAALLKRFLREMPEPLLTFRLHKLFCAAASLPKSDERTRCFHLLVTLLPRYNRDTVEVLFTFLKWVSSFSYRDEETGSRMDLGNLATVICPSILYAKGSNVVKDDSFTAIGAVQEMLENQDEFYRVPGELLFVIQEGIWKIFAKDLDLPPKEIHRHCSKYTQARSAAQPQSQRLGIPMSTSSSQMSNQATNSRSVETSRMSLVLNASGSDPTVDNVFRPPPVPLSGSRPTSWIQHQQSYSQQSLQSLPGQQFPSPSPTHAGPGPLWGRPPAAPFQGPAGSSGSRGSSRGSAPSSPAPGDGERRSFQMDRERSWTPTQSEGHESHFPPQAYSGSGLGLVPGQAAPPAVVSRHPYAQGGAGHPHYR</sequence>
<feature type="compositionally biased region" description="Polar residues" evidence="7">
    <location>
        <begin position="1375"/>
        <end position="1409"/>
    </location>
</feature>
<evidence type="ECO:0000256" key="4">
    <source>
        <dbReference type="ARBA" id="ARBA00022833"/>
    </source>
</evidence>
<dbReference type="GO" id="GO:0005634">
    <property type="term" value="C:nucleus"/>
    <property type="evidence" value="ECO:0007669"/>
    <property type="project" value="UniProtKB-SubCell"/>
</dbReference>
<evidence type="ECO:0000259" key="8">
    <source>
        <dbReference type="PROSITE" id="PS50023"/>
    </source>
</evidence>
<dbReference type="Pfam" id="PF00620">
    <property type="entry name" value="RhoGAP"/>
    <property type="match status" value="1"/>
</dbReference>
<keyword evidence="3" id="KW-0677">Repeat</keyword>
<dbReference type="SMART" id="SM00132">
    <property type="entry name" value="LIM"/>
    <property type="match status" value="3"/>
</dbReference>
<dbReference type="PROSITE" id="PS50238">
    <property type="entry name" value="RHOGAP"/>
    <property type="match status" value="1"/>
</dbReference>
<dbReference type="InterPro" id="IPR001781">
    <property type="entry name" value="Znf_LIM"/>
</dbReference>
<organism evidence="10 11">
    <name type="scientific">Cryptococcus amylolentus CBS 6039</name>
    <dbReference type="NCBI Taxonomy" id="1295533"/>
    <lineage>
        <taxon>Eukaryota</taxon>
        <taxon>Fungi</taxon>
        <taxon>Dikarya</taxon>
        <taxon>Basidiomycota</taxon>
        <taxon>Agaricomycotina</taxon>
        <taxon>Tremellomycetes</taxon>
        <taxon>Tremellales</taxon>
        <taxon>Cryptococcaceae</taxon>
        <taxon>Cryptococcus</taxon>
    </lineage>
</organism>
<feature type="region of interest" description="Disordered" evidence="7">
    <location>
        <begin position="1"/>
        <end position="260"/>
    </location>
</feature>
<dbReference type="SMART" id="SM00324">
    <property type="entry name" value="RhoGAP"/>
    <property type="match status" value="1"/>
</dbReference>
<dbReference type="PROSITE" id="PS00478">
    <property type="entry name" value="LIM_DOMAIN_1"/>
    <property type="match status" value="2"/>
</dbReference>
<evidence type="ECO:0000256" key="1">
    <source>
        <dbReference type="ARBA" id="ARBA00004123"/>
    </source>
</evidence>
<evidence type="ECO:0000313" key="11">
    <source>
        <dbReference type="Proteomes" id="UP000094065"/>
    </source>
</evidence>
<evidence type="ECO:0008006" key="12">
    <source>
        <dbReference type="Google" id="ProtNLM"/>
    </source>
</evidence>
<evidence type="ECO:0000256" key="7">
    <source>
        <dbReference type="SAM" id="MobiDB-lite"/>
    </source>
</evidence>
<dbReference type="CDD" id="cd08368">
    <property type="entry name" value="LIM"/>
    <property type="match status" value="1"/>
</dbReference>
<dbReference type="GO" id="GO:0007165">
    <property type="term" value="P:signal transduction"/>
    <property type="evidence" value="ECO:0007669"/>
    <property type="project" value="InterPro"/>
</dbReference>
<dbReference type="PANTHER" id="PTHR24215:SF10">
    <property type="entry name" value="RHO-GTPASE-ACTIVATING PROTEIN LRG1"/>
    <property type="match status" value="1"/>
</dbReference>
<feature type="compositionally biased region" description="Low complexity" evidence="7">
    <location>
        <begin position="1360"/>
        <end position="1370"/>
    </location>
</feature>
<feature type="compositionally biased region" description="Basic and acidic residues" evidence="7">
    <location>
        <begin position="1496"/>
        <end position="1509"/>
    </location>
</feature>
<evidence type="ECO:0000256" key="5">
    <source>
        <dbReference type="ARBA" id="ARBA00023242"/>
    </source>
</evidence>
<dbReference type="SUPFAM" id="SSF57716">
    <property type="entry name" value="Glucocorticoid receptor-like (DNA-binding domain)"/>
    <property type="match status" value="3"/>
</dbReference>
<dbReference type="PROSITE" id="PS50023">
    <property type="entry name" value="LIM_DOMAIN_2"/>
    <property type="match status" value="2"/>
</dbReference>
<feature type="compositionally biased region" description="Polar residues" evidence="7">
    <location>
        <begin position="225"/>
        <end position="238"/>
    </location>
</feature>
<dbReference type="InterPro" id="IPR000198">
    <property type="entry name" value="RhoGAP_dom"/>
</dbReference>
<proteinExistence type="predicted"/>
<evidence type="ECO:0000259" key="9">
    <source>
        <dbReference type="PROSITE" id="PS50238"/>
    </source>
</evidence>
<keyword evidence="2 6" id="KW-0479">Metal-binding</keyword>
<reference evidence="10 11" key="1">
    <citation type="submission" date="2016-06" db="EMBL/GenBank/DDBJ databases">
        <title>Evolution of pathogenesis and genome organization in the Tremellales.</title>
        <authorList>
            <person name="Cuomo C."/>
            <person name="Litvintseva A."/>
            <person name="Heitman J."/>
            <person name="Chen Y."/>
            <person name="Sun S."/>
            <person name="Springer D."/>
            <person name="Dromer F."/>
            <person name="Young S."/>
            <person name="Zeng Q."/>
            <person name="Chapman S."/>
            <person name="Gujja S."/>
            <person name="Saif S."/>
            <person name="Birren B."/>
        </authorList>
    </citation>
    <scope>NUCLEOTIDE SEQUENCE [LARGE SCALE GENOMIC DNA]</scope>
    <source>
        <strain evidence="10 11">CBS 6039</strain>
    </source>
</reference>
<dbReference type="Pfam" id="PF00412">
    <property type="entry name" value="LIM"/>
    <property type="match status" value="2"/>
</dbReference>
<feature type="region of interest" description="Disordered" evidence="7">
    <location>
        <begin position="648"/>
        <end position="673"/>
    </location>
</feature>
<dbReference type="GO" id="GO:0046872">
    <property type="term" value="F:metal ion binding"/>
    <property type="evidence" value="ECO:0007669"/>
    <property type="project" value="UniProtKB-KW"/>
</dbReference>
<dbReference type="OrthoDB" id="20689at2759"/>
<evidence type="ECO:0000256" key="3">
    <source>
        <dbReference type="ARBA" id="ARBA00022737"/>
    </source>
</evidence>
<feature type="compositionally biased region" description="Basic and acidic residues" evidence="7">
    <location>
        <begin position="892"/>
        <end position="917"/>
    </location>
</feature>
<evidence type="ECO:0000313" key="10">
    <source>
        <dbReference type="EMBL" id="ODN74596.1"/>
    </source>
</evidence>
<dbReference type="PANTHER" id="PTHR24215">
    <property type="entry name" value="RHO-GTPASE-ACTIVATING PROTEIN LRG1"/>
    <property type="match status" value="1"/>
</dbReference>
<feature type="compositionally biased region" description="Low complexity" evidence="7">
    <location>
        <begin position="1431"/>
        <end position="1450"/>
    </location>
</feature>
<keyword evidence="6" id="KW-0440">LIM domain</keyword>
<accession>A0A1E3HFR9</accession>
<name>A0A1E3HFR9_9TREE</name>
<keyword evidence="4 6" id="KW-0862">Zinc</keyword>
<feature type="region of interest" description="Disordered" evidence="7">
    <location>
        <begin position="1360"/>
        <end position="1561"/>
    </location>
</feature>
<dbReference type="GeneID" id="30158264"/>
<dbReference type="CDD" id="cd09391">
    <property type="entry name" value="LIM1_Lrg1p_like"/>
    <property type="match status" value="1"/>
</dbReference>
<feature type="domain" description="LIM zinc-binding" evidence="8">
    <location>
        <begin position="258"/>
        <end position="317"/>
    </location>
</feature>
<dbReference type="Gene3D" id="2.10.110.10">
    <property type="entry name" value="Cysteine Rich Protein"/>
    <property type="match status" value="3"/>
</dbReference>
<feature type="compositionally biased region" description="Low complexity" evidence="7">
    <location>
        <begin position="60"/>
        <end position="75"/>
    </location>
</feature>
<dbReference type="SUPFAM" id="SSF48350">
    <property type="entry name" value="GTPase activation domain, GAP"/>
    <property type="match status" value="1"/>
</dbReference>
<feature type="domain" description="Rho-GAP" evidence="9">
    <location>
        <begin position="1119"/>
        <end position="1321"/>
    </location>
</feature>
<dbReference type="CDD" id="cd09392">
    <property type="entry name" value="LIM2_Lrg1p_like"/>
    <property type="match status" value="1"/>
</dbReference>
<dbReference type="RefSeq" id="XP_018990377.1">
    <property type="nucleotide sequence ID" value="XM_019141570.1"/>
</dbReference>
<keyword evidence="11" id="KW-1185">Reference proteome</keyword>
<dbReference type="GO" id="GO:0030695">
    <property type="term" value="F:GTPase regulator activity"/>
    <property type="evidence" value="ECO:0007669"/>
    <property type="project" value="UniProtKB-ARBA"/>
</dbReference>
<feature type="compositionally biased region" description="Low complexity" evidence="7">
    <location>
        <begin position="1473"/>
        <end position="1495"/>
    </location>
</feature>
<feature type="domain" description="LIM zinc-binding" evidence="8">
    <location>
        <begin position="320"/>
        <end position="380"/>
    </location>
</feature>
<dbReference type="FunFam" id="2.10.110.10:FF:000112">
    <property type="entry name" value="Rho GTPase activator (Lrg11)"/>
    <property type="match status" value="1"/>
</dbReference>
<comment type="subcellular location">
    <subcellularLocation>
        <location evidence="1">Nucleus</location>
    </subcellularLocation>
</comment>
<feature type="compositionally biased region" description="Polar residues" evidence="7">
    <location>
        <begin position="34"/>
        <end position="46"/>
    </location>
</feature>
<feature type="compositionally biased region" description="Polar residues" evidence="7">
    <location>
        <begin position="142"/>
        <end position="154"/>
    </location>
</feature>